<keyword evidence="8" id="KW-1185">Reference proteome</keyword>
<accession>A0A1R2ALS5</accession>
<dbReference type="Gene3D" id="1.10.20.10">
    <property type="entry name" value="Histone, subunit A"/>
    <property type="match status" value="1"/>
</dbReference>
<dbReference type="GO" id="GO:0006366">
    <property type="term" value="P:transcription by RNA polymerase II"/>
    <property type="evidence" value="ECO:0007669"/>
    <property type="project" value="InterPro"/>
</dbReference>
<keyword evidence="4" id="KW-0539">Nucleus</keyword>
<evidence type="ECO:0000256" key="6">
    <source>
        <dbReference type="ARBA" id="ARBA00040136"/>
    </source>
</evidence>
<protein>
    <recommendedName>
        <fullName evidence="6">Transcription initiation factor TFIID subunit 13</fullName>
    </recommendedName>
</protein>
<comment type="caution">
    <text evidence="7">The sequence shown here is derived from an EMBL/GenBank/DDBJ whole genome shotgun (WGS) entry which is preliminary data.</text>
</comment>
<evidence type="ECO:0000256" key="3">
    <source>
        <dbReference type="ARBA" id="ARBA00023163"/>
    </source>
</evidence>
<keyword evidence="2" id="KW-0805">Transcription regulation</keyword>
<dbReference type="AlphaFoldDB" id="A0A1R2ALS5"/>
<dbReference type="Pfam" id="PF02269">
    <property type="entry name" value="TFIID-18kDa"/>
    <property type="match status" value="1"/>
</dbReference>
<evidence type="ECO:0000256" key="4">
    <source>
        <dbReference type="ARBA" id="ARBA00023242"/>
    </source>
</evidence>
<evidence type="ECO:0000256" key="1">
    <source>
        <dbReference type="ARBA" id="ARBA00004123"/>
    </source>
</evidence>
<sequence>MGEKLLSVTSIVPAPVALQVIQPRVESRNLFMKELSQLSYSFGDEKDPRSDTLQLLECYMTEYVKDLLFKAQSRSNRRGQPKLEISDIMHYLKDHPKQYHRIKMLQKQRTDAKVLDDYKSYYDDEPGRKKRKI</sequence>
<keyword evidence="3" id="KW-0804">Transcription</keyword>
<proteinExistence type="inferred from homology"/>
<dbReference type="GO" id="GO:0005634">
    <property type="term" value="C:nucleus"/>
    <property type="evidence" value="ECO:0007669"/>
    <property type="project" value="UniProtKB-SubCell"/>
</dbReference>
<comment type="similarity">
    <text evidence="5">Belongs to the TAF13 family.</text>
</comment>
<evidence type="ECO:0000313" key="7">
    <source>
        <dbReference type="EMBL" id="OMJ65466.1"/>
    </source>
</evidence>
<dbReference type="EMBL" id="MPUH01002120">
    <property type="protein sequence ID" value="OMJ65466.1"/>
    <property type="molecule type" value="Genomic_DNA"/>
</dbReference>
<evidence type="ECO:0000256" key="2">
    <source>
        <dbReference type="ARBA" id="ARBA00023015"/>
    </source>
</evidence>
<evidence type="ECO:0000256" key="5">
    <source>
        <dbReference type="ARBA" id="ARBA00038392"/>
    </source>
</evidence>
<dbReference type="PANTHER" id="PTHR11380">
    <property type="entry name" value="TRANSCRIPTION INITIATION FACTOR TFIID/SUPT3-RELATED"/>
    <property type="match status" value="1"/>
</dbReference>
<dbReference type="InterPro" id="IPR009072">
    <property type="entry name" value="Histone-fold"/>
</dbReference>
<dbReference type="OrthoDB" id="10266074at2759"/>
<name>A0A1R2ALS5_9CILI</name>
<comment type="subcellular location">
    <subcellularLocation>
        <location evidence="1">Nucleus</location>
    </subcellularLocation>
</comment>
<dbReference type="SUPFAM" id="SSF47113">
    <property type="entry name" value="Histone-fold"/>
    <property type="match status" value="1"/>
</dbReference>
<reference evidence="7 8" key="1">
    <citation type="submission" date="2016-11" db="EMBL/GenBank/DDBJ databases">
        <title>The macronuclear genome of Stentor coeruleus: a giant cell with tiny introns.</title>
        <authorList>
            <person name="Slabodnick M."/>
            <person name="Ruby J.G."/>
            <person name="Reiff S.B."/>
            <person name="Swart E.C."/>
            <person name="Gosai S."/>
            <person name="Prabakaran S."/>
            <person name="Witkowska E."/>
            <person name="Larue G.E."/>
            <person name="Fisher S."/>
            <person name="Freeman R.M."/>
            <person name="Gunawardena J."/>
            <person name="Chu W."/>
            <person name="Stover N.A."/>
            <person name="Gregory B.D."/>
            <person name="Nowacki M."/>
            <person name="Derisi J."/>
            <person name="Roy S.W."/>
            <person name="Marshall W.F."/>
            <person name="Sood P."/>
        </authorList>
    </citation>
    <scope>NUCLEOTIDE SEQUENCE [LARGE SCALE GENOMIC DNA]</scope>
    <source>
        <strain evidence="7">WM001</strain>
    </source>
</reference>
<dbReference type="GO" id="GO:0046982">
    <property type="term" value="F:protein heterodimerization activity"/>
    <property type="evidence" value="ECO:0007669"/>
    <property type="project" value="InterPro"/>
</dbReference>
<evidence type="ECO:0000313" key="8">
    <source>
        <dbReference type="Proteomes" id="UP000187209"/>
    </source>
</evidence>
<organism evidence="7 8">
    <name type="scientific">Stentor coeruleus</name>
    <dbReference type="NCBI Taxonomy" id="5963"/>
    <lineage>
        <taxon>Eukaryota</taxon>
        <taxon>Sar</taxon>
        <taxon>Alveolata</taxon>
        <taxon>Ciliophora</taxon>
        <taxon>Postciliodesmatophora</taxon>
        <taxon>Heterotrichea</taxon>
        <taxon>Heterotrichida</taxon>
        <taxon>Stentoridae</taxon>
        <taxon>Stentor</taxon>
    </lineage>
</organism>
<dbReference type="InterPro" id="IPR003195">
    <property type="entry name" value="TFIID_TAF13"/>
</dbReference>
<dbReference type="PANTHER" id="PTHR11380:SF5">
    <property type="entry name" value="TRANSCRIPTION INITIATION FACTOR TFIID SUBUNIT 13"/>
    <property type="match status" value="1"/>
</dbReference>
<dbReference type="Proteomes" id="UP000187209">
    <property type="component" value="Unassembled WGS sequence"/>
</dbReference>
<gene>
    <name evidence="7" type="ORF">SteCoe_38160</name>
</gene>
<dbReference type="CDD" id="cd07978">
    <property type="entry name" value="HFD_TAF13"/>
    <property type="match status" value="1"/>
</dbReference>